<gene>
    <name evidence="2" type="ORF">TRIADDRAFT_27697</name>
</gene>
<dbReference type="CTD" id="6755196"/>
<dbReference type="eggNOG" id="KOG1877">
    <property type="taxonomic scope" value="Eukaryota"/>
</dbReference>
<dbReference type="PANTHER" id="PTHR12444">
    <property type="entry name" value="PROTEIN EFR3 HOMOLOG CMP44E"/>
    <property type="match status" value="1"/>
</dbReference>
<dbReference type="InParanoid" id="B3S2C2"/>
<dbReference type="OrthoDB" id="19232at2759"/>
<dbReference type="HOGENOM" id="CLU_012674_2_0_1"/>
<dbReference type="InterPro" id="IPR016024">
    <property type="entry name" value="ARM-type_fold"/>
</dbReference>
<comment type="similarity">
    <text evidence="1">Belongs to the EFR3 family.</text>
</comment>
<dbReference type="PANTHER" id="PTHR12444:SF8">
    <property type="entry name" value="PROTEIN EFR3 HOMOLOG CMP44E"/>
    <property type="match status" value="1"/>
</dbReference>
<dbReference type="GO" id="GO:0072659">
    <property type="term" value="P:protein localization to plasma membrane"/>
    <property type="evidence" value="ECO:0000318"/>
    <property type="project" value="GO_Central"/>
</dbReference>
<organism evidence="2 3">
    <name type="scientific">Trichoplax adhaerens</name>
    <name type="common">Trichoplax reptans</name>
    <dbReference type="NCBI Taxonomy" id="10228"/>
    <lineage>
        <taxon>Eukaryota</taxon>
        <taxon>Metazoa</taxon>
        <taxon>Placozoa</taxon>
        <taxon>Uniplacotomia</taxon>
        <taxon>Trichoplacea</taxon>
        <taxon>Trichoplacidae</taxon>
        <taxon>Trichoplax</taxon>
    </lineage>
</organism>
<dbReference type="SUPFAM" id="SSF48371">
    <property type="entry name" value="ARM repeat"/>
    <property type="match status" value="1"/>
</dbReference>
<dbReference type="InterPro" id="IPR049152">
    <property type="entry name" value="EFR3-like_ARM"/>
</dbReference>
<dbReference type="InterPro" id="IPR051851">
    <property type="entry name" value="EFR3_Homologs"/>
</dbReference>
<name>B3S2C2_TRIAD</name>
<evidence type="ECO:0000256" key="1">
    <source>
        <dbReference type="ARBA" id="ARBA00010216"/>
    </source>
</evidence>
<accession>B3S2C2</accession>
<sequence>MACLRCTCPRFRARYKRLVNNIYPADPSEGLIKNNMEKLLFYALSHHQKLDRIAKYMYQRLCRDLYRNRARYACITVAAMDRLLMACHAPSLNLFIGSFLKMIEKLLESQDVELQVLGTNSFVAFSNIEEDTASYHRKYDFFISKFSSMCWDTNNNEEIRNKKRLAGVRGLQGVVRKTVSDDLQVDIWDSAHMNKIIPSLLFIVQDHLSDSYLERADEQFSLPVGEDSSPGKLAEFCLRELLARTNYANVKAVLTPLLTHLDNCELWLPNAFAIQCFKLVLCSVQSQHSYVAIEVLLNHLNDISKHNPKIKTSLLEALGEAIAIAAGGAIGSSIFEVFNTLLFHLKSSVAVFSNQYRRKDIPVIFPFRHESVTVTLKSFPPEDEKKFQEAVTNVVGAFGATLPAYQKIEVMTFITCKIPTVSEISEGLKTSNLSSVFPRSLLEPLLRLSRSSDSGRKRQRLLWVLDTMTLTAFLTIFLSNTTGVRLKVQKVFHRLLDRHENLPRLTPSRILLPKSEWDLNVEKCSHQDLMFMKRAGVDLFNNIFESFQDRDNKPDNIFALYRTSALILIEVNSSDIIIEFIRIAMTLQVFIDVFCLGNNKLYNSLR</sequence>
<dbReference type="GeneID" id="6755196"/>
<dbReference type="EMBL" id="DS985247">
    <property type="protein sequence ID" value="EDV23391.1"/>
    <property type="molecule type" value="Genomic_DNA"/>
</dbReference>
<dbReference type="RefSeq" id="XP_002114301.1">
    <property type="nucleotide sequence ID" value="XM_002114265.1"/>
</dbReference>
<dbReference type="GO" id="GO:0005886">
    <property type="term" value="C:plasma membrane"/>
    <property type="evidence" value="ECO:0000318"/>
    <property type="project" value="GO_Central"/>
</dbReference>
<evidence type="ECO:0000313" key="3">
    <source>
        <dbReference type="Proteomes" id="UP000009022"/>
    </source>
</evidence>
<dbReference type="OMA" id="PRGMNIP"/>
<dbReference type="KEGG" id="tad:TRIADDRAFT_27697"/>
<dbReference type="Proteomes" id="UP000009022">
    <property type="component" value="Unassembled WGS sequence"/>
</dbReference>
<dbReference type="Pfam" id="PF21052">
    <property type="entry name" value="EFR3_ARM"/>
    <property type="match status" value="1"/>
</dbReference>
<dbReference type="AlphaFoldDB" id="B3S2C2"/>
<protein>
    <submittedName>
        <fullName evidence="2">Uncharacterized protein</fullName>
    </submittedName>
</protein>
<keyword evidence="3" id="KW-1185">Reference proteome</keyword>
<reference evidence="2 3" key="1">
    <citation type="journal article" date="2008" name="Nature">
        <title>The Trichoplax genome and the nature of placozoans.</title>
        <authorList>
            <person name="Srivastava M."/>
            <person name="Begovic E."/>
            <person name="Chapman J."/>
            <person name="Putnam N.H."/>
            <person name="Hellsten U."/>
            <person name="Kawashima T."/>
            <person name="Kuo A."/>
            <person name="Mitros T."/>
            <person name="Salamov A."/>
            <person name="Carpenter M.L."/>
            <person name="Signorovitch A.Y."/>
            <person name="Moreno M.A."/>
            <person name="Kamm K."/>
            <person name="Grimwood J."/>
            <person name="Schmutz J."/>
            <person name="Shapiro H."/>
            <person name="Grigoriev I.V."/>
            <person name="Buss L.W."/>
            <person name="Schierwater B."/>
            <person name="Dellaporta S.L."/>
            <person name="Rokhsar D.S."/>
        </authorList>
    </citation>
    <scope>NUCLEOTIDE SEQUENCE [LARGE SCALE GENOMIC DNA]</scope>
    <source>
        <strain evidence="2 3">Grell-BS-1999</strain>
    </source>
</reference>
<dbReference type="STRING" id="10228.B3S2C2"/>
<evidence type="ECO:0000313" key="2">
    <source>
        <dbReference type="EMBL" id="EDV23391.1"/>
    </source>
</evidence>
<dbReference type="PhylomeDB" id="B3S2C2"/>
<dbReference type="FunCoup" id="B3S2C2">
    <property type="interactions" value="1070"/>
</dbReference>
<proteinExistence type="inferred from homology"/>